<reference evidence="2 3" key="1">
    <citation type="submission" date="2023-08" db="EMBL/GenBank/DDBJ databases">
        <title>Black Yeasts Isolated from many extreme environments.</title>
        <authorList>
            <person name="Coleine C."/>
            <person name="Stajich J.E."/>
            <person name="Selbmann L."/>
        </authorList>
    </citation>
    <scope>NUCLEOTIDE SEQUENCE [LARGE SCALE GENOMIC DNA]</scope>
    <source>
        <strain evidence="2 3">CCFEE 5935</strain>
    </source>
</reference>
<keyword evidence="3" id="KW-1185">Reference proteome</keyword>
<dbReference type="GeneID" id="89926265"/>
<evidence type="ECO:0000313" key="2">
    <source>
        <dbReference type="EMBL" id="KAK5170334.1"/>
    </source>
</evidence>
<dbReference type="EMBL" id="JAVRRT010000007">
    <property type="protein sequence ID" value="KAK5170334.1"/>
    <property type="molecule type" value="Genomic_DNA"/>
</dbReference>
<dbReference type="AlphaFoldDB" id="A0AAV9PAV1"/>
<evidence type="ECO:0000256" key="1">
    <source>
        <dbReference type="SAM" id="MobiDB-lite"/>
    </source>
</evidence>
<protein>
    <submittedName>
        <fullName evidence="2">Uncharacterized protein</fullName>
    </submittedName>
</protein>
<accession>A0AAV9PAV1</accession>
<comment type="caution">
    <text evidence="2">The sequence shown here is derived from an EMBL/GenBank/DDBJ whole genome shotgun (WGS) entry which is preliminary data.</text>
</comment>
<name>A0AAV9PAV1_9PEZI</name>
<sequence>MADTAYHENEKSSQKPEAELKKRMELLRRLCKAETGLHRIREESKKMKEERRRLVGMIGSGAAANAITARACRVGGRIDDAEDHEAVAKKMLAEPEGGVDLPRLWEEVVVHLLSLPMEKCKERFKVLEGLDEDEFWGDAEKRVVGLRGLGEEELAEYFRKNLEEEEEEEEDEDE</sequence>
<dbReference type="RefSeq" id="XP_064659532.1">
    <property type="nucleotide sequence ID" value="XM_064802171.1"/>
</dbReference>
<organism evidence="2 3">
    <name type="scientific">Saxophila tyrrhenica</name>
    <dbReference type="NCBI Taxonomy" id="1690608"/>
    <lineage>
        <taxon>Eukaryota</taxon>
        <taxon>Fungi</taxon>
        <taxon>Dikarya</taxon>
        <taxon>Ascomycota</taxon>
        <taxon>Pezizomycotina</taxon>
        <taxon>Dothideomycetes</taxon>
        <taxon>Dothideomycetidae</taxon>
        <taxon>Mycosphaerellales</taxon>
        <taxon>Extremaceae</taxon>
        <taxon>Saxophila</taxon>
    </lineage>
</organism>
<feature type="region of interest" description="Disordered" evidence="1">
    <location>
        <begin position="1"/>
        <end position="20"/>
    </location>
</feature>
<proteinExistence type="predicted"/>
<dbReference type="Proteomes" id="UP001337655">
    <property type="component" value="Unassembled WGS sequence"/>
</dbReference>
<evidence type="ECO:0000313" key="3">
    <source>
        <dbReference type="Proteomes" id="UP001337655"/>
    </source>
</evidence>
<gene>
    <name evidence="2" type="ORF">LTR77_004921</name>
</gene>